<dbReference type="Gene3D" id="3.30.160.170">
    <property type="entry name" value="FlaG-like"/>
    <property type="match status" value="1"/>
</dbReference>
<reference evidence="3" key="1">
    <citation type="submission" date="2017-02" db="EMBL/GenBank/DDBJ databases">
        <title>Delineation of Paenibacillus larvae strains originating from foulbrood outbreaks.</title>
        <authorList>
            <person name="Beims H."/>
            <person name="Bunk B."/>
            <person name="Sproeer C."/>
            <person name="Mohr K.I."/>
            <person name="Pradella S."/>
            <person name="Guenther G."/>
            <person name="Rohde M."/>
            <person name="von der Ohe W."/>
            <person name="Steinert M."/>
        </authorList>
    </citation>
    <scope>NUCLEOTIDE SEQUENCE [LARGE SCALE GENOMIC DNA]</scope>
    <source>
        <strain evidence="3">Eric_III</strain>
    </source>
</reference>
<dbReference type="InterPro" id="IPR035924">
    <property type="entry name" value="FlaG-like_sf"/>
</dbReference>
<feature type="region of interest" description="Disordered" evidence="1">
    <location>
        <begin position="1"/>
        <end position="20"/>
    </location>
</feature>
<dbReference type="Proteomes" id="UP000239833">
    <property type="component" value="Chromosome"/>
</dbReference>
<dbReference type="AlphaFoldDB" id="A0A2L1U8A6"/>
<dbReference type="GeneID" id="64217001"/>
<keyword evidence="2" id="KW-0966">Cell projection</keyword>
<evidence type="ECO:0000313" key="3">
    <source>
        <dbReference type="Proteomes" id="UP000239833"/>
    </source>
</evidence>
<evidence type="ECO:0000256" key="1">
    <source>
        <dbReference type="SAM" id="MobiDB-lite"/>
    </source>
</evidence>
<organism evidence="2 3">
    <name type="scientific">Paenibacillus larvae subsp. larvae</name>
    <dbReference type="NCBI Taxonomy" id="147375"/>
    <lineage>
        <taxon>Bacteria</taxon>
        <taxon>Bacillati</taxon>
        <taxon>Bacillota</taxon>
        <taxon>Bacilli</taxon>
        <taxon>Bacillales</taxon>
        <taxon>Paenibacillaceae</taxon>
        <taxon>Paenibacillus</taxon>
    </lineage>
</organism>
<dbReference type="SUPFAM" id="SSF160214">
    <property type="entry name" value="FlaG-like"/>
    <property type="match status" value="1"/>
</dbReference>
<protein>
    <submittedName>
        <fullName evidence="2">Flagellar protein FlaG</fullName>
    </submittedName>
</protein>
<keyword evidence="2" id="KW-0969">Cilium</keyword>
<sequence>MDIDGGIGRTGPTYPSGTTIRQGEGIEPILKLNDERDLKNAELQGANIPISEEQLIRTIAKSLKILEGPQTSFDISVHEKTKNIMVKVLNRENGEVIREIPPEKILDMVANMMEVAGVIINKRV</sequence>
<dbReference type="PANTHER" id="PTHR37166">
    <property type="entry name" value="PROTEIN FLAG"/>
    <property type="match status" value="1"/>
</dbReference>
<name>A0A2L1U8A6_9BACL</name>
<gene>
    <name evidence="2" type="ORF">ERICIII_00116</name>
</gene>
<dbReference type="EMBL" id="CP019655">
    <property type="protein sequence ID" value="AVF24382.1"/>
    <property type="molecule type" value="Genomic_DNA"/>
</dbReference>
<evidence type="ECO:0000313" key="2">
    <source>
        <dbReference type="EMBL" id="AVF24382.1"/>
    </source>
</evidence>
<proteinExistence type="predicted"/>
<dbReference type="InterPro" id="IPR005186">
    <property type="entry name" value="FlaG"/>
</dbReference>
<keyword evidence="2" id="KW-0282">Flagellum</keyword>
<dbReference type="Pfam" id="PF03646">
    <property type="entry name" value="FlaG"/>
    <property type="match status" value="1"/>
</dbReference>
<accession>A0A2L1U8A6</accession>
<dbReference type="RefSeq" id="WP_077996450.1">
    <property type="nucleotide sequence ID" value="NZ_CP019655.1"/>
</dbReference>
<dbReference type="PANTHER" id="PTHR37166:SF1">
    <property type="entry name" value="PROTEIN FLAG"/>
    <property type="match status" value="1"/>
</dbReference>